<feature type="domain" description="Kinesin motor" evidence="8">
    <location>
        <begin position="1"/>
        <end position="172"/>
    </location>
</feature>
<keyword evidence="10" id="KW-1185">Reference proteome</keyword>
<evidence type="ECO:0000256" key="2">
    <source>
        <dbReference type="ARBA" id="ARBA00022741"/>
    </source>
</evidence>
<sequence>MASDNILVAVKARPFISKEKNEKLNAQWAVKEKCIYQIDSTGHRIGEPYSFGNTFVHAKQEVISIETQVFELMKIGNKIRKISGTNMSERSSRSHTIFRFTIESTDVDVEDGPVQISQLNLVDLAGSERISQSKVEGARLKEGVNINKSLLTLGNVIRQLSDNEGFHKLPRL</sequence>
<keyword evidence="5" id="KW-0505">Motor protein</keyword>
<dbReference type="PANTHER" id="PTHR47968:SF75">
    <property type="entry name" value="CENTROMERE-ASSOCIATED PROTEIN E"/>
    <property type="match status" value="1"/>
</dbReference>
<name>A0AAV8XGX7_9CUCU</name>
<evidence type="ECO:0000256" key="3">
    <source>
        <dbReference type="ARBA" id="ARBA00022840"/>
    </source>
</evidence>
<evidence type="ECO:0000256" key="6">
    <source>
        <dbReference type="ARBA" id="ARBA00023212"/>
    </source>
</evidence>
<dbReference type="InterPro" id="IPR027640">
    <property type="entry name" value="Kinesin-like_fam"/>
</dbReference>
<evidence type="ECO:0000313" key="10">
    <source>
        <dbReference type="Proteomes" id="UP001162162"/>
    </source>
</evidence>
<dbReference type="Proteomes" id="UP001162162">
    <property type="component" value="Unassembled WGS sequence"/>
</dbReference>
<evidence type="ECO:0000313" key="9">
    <source>
        <dbReference type="EMBL" id="KAJ8937739.1"/>
    </source>
</evidence>
<dbReference type="GO" id="GO:0007018">
    <property type="term" value="P:microtubule-based movement"/>
    <property type="evidence" value="ECO:0007669"/>
    <property type="project" value="InterPro"/>
</dbReference>
<evidence type="ECO:0000256" key="5">
    <source>
        <dbReference type="ARBA" id="ARBA00023175"/>
    </source>
</evidence>
<protein>
    <recommendedName>
        <fullName evidence="8">Kinesin motor domain-containing protein</fullName>
    </recommendedName>
</protein>
<comment type="caution">
    <text evidence="7">Lacks conserved residue(s) required for the propagation of feature annotation.</text>
</comment>
<dbReference type="SMART" id="SM00129">
    <property type="entry name" value="KISc"/>
    <property type="match status" value="1"/>
</dbReference>
<dbReference type="InterPro" id="IPR019821">
    <property type="entry name" value="Kinesin_motor_CS"/>
</dbReference>
<dbReference type="GO" id="GO:0008017">
    <property type="term" value="F:microtubule binding"/>
    <property type="evidence" value="ECO:0007669"/>
    <property type="project" value="InterPro"/>
</dbReference>
<dbReference type="InterPro" id="IPR001752">
    <property type="entry name" value="Kinesin_motor_dom"/>
</dbReference>
<proteinExistence type="inferred from homology"/>
<comment type="caution">
    <text evidence="9">The sequence shown here is derived from an EMBL/GenBank/DDBJ whole genome shotgun (WGS) entry which is preliminary data.</text>
</comment>
<dbReference type="EMBL" id="JAPWTK010000622">
    <property type="protein sequence ID" value="KAJ8937739.1"/>
    <property type="molecule type" value="Genomic_DNA"/>
</dbReference>
<dbReference type="GO" id="GO:0003777">
    <property type="term" value="F:microtubule motor activity"/>
    <property type="evidence" value="ECO:0007669"/>
    <property type="project" value="InterPro"/>
</dbReference>
<dbReference type="AlphaFoldDB" id="A0AAV8XGX7"/>
<keyword evidence="4" id="KW-0175">Coiled coil</keyword>
<dbReference type="PROSITE" id="PS00411">
    <property type="entry name" value="KINESIN_MOTOR_1"/>
    <property type="match status" value="1"/>
</dbReference>
<dbReference type="InterPro" id="IPR036961">
    <property type="entry name" value="Kinesin_motor_dom_sf"/>
</dbReference>
<evidence type="ECO:0000259" key="8">
    <source>
        <dbReference type="PROSITE" id="PS50067"/>
    </source>
</evidence>
<dbReference type="Pfam" id="PF00225">
    <property type="entry name" value="Kinesin"/>
    <property type="match status" value="1"/>
</dbReference>
<keyword evidence="3" id="KW-0067">ATP-binding</keyword>
<keyword evidence="6" id="KW-0963">Cytoplasm</keyword>
<keyword evidence="6" id="KW-0206">Cytoskeleton</keyword>
<gene>
    <name evidence="9" type="ORF">NQ318_009149</name>
</gene>
<accession>A0AAV8XGX7</accession>
<dbReference type="Gene3D" id="3.40.850.10">
    <property type="entry name" value="Kinesin motor domain"/>
    <property type="match status" value="1"/>
</dbReference>
<dbReference type="GO" id="GO:0005874">
    <property type="term" value="C:microtubule"/>
    <property type="evidence" value="ECO:0007669"/>
    <property type="project" value="TreeGrafter"/>
</dbReference>
<dbReference type="GO" id="GO:0000278">
    <property type="term" value="P:mitotic cell cycle"/>
    <property type="evidence" value="ECO:0007669"/>
    <property type="project" value="TreeGrafter"/>
</dbReference>
<reference evidence="9" key="1">
    <citation type="journal article" date="2023" name="Insect Mol. Biol.">
        <title>Genome sequencing provides insights into the evolution of gene families encoding plant cell wall-degrading enzymes in longhorned beetles.</title>
        <authorList>
            <person name="Shin N.R."/>
            <person name="Okamura Y."/>
            <person name="Kirsch R."/>
            <person name="Pauchet Y."/>
        </authorList>
    </citation>
    <scope>NUCLEOTIDE SEQUENCE</scope>
    <source>
        <strain evidence="9">AMC_N1</strain>
    </source>
</reference>
<dbReference type="PRINTS" id="PR00380">
    <property type="entry name" value="KINESINHEAVY"/>
</dbReference>
<dbReference type="GO" id="GO:0005524">
    <property type="term" value="F:ATP binding"/>
    <property type="evidence" value="ECO:0007669"/>
    <property type="project" value="UniProtKB-KW"/>
</dbReference>
<dbReference type="PROSITE" id="PS50067">
    <property type="entry name" value="KINESIN_MOTOR_2"/>
    <property type="match status" value="1"/>
</dbReference>
<dbReference type="PANTHER" id="PTHR47968">
    <property type="entry name" value="CENTROMERE PROTEIN E"/>
    <property type="match status" value="1"/>
</dbReference>
<organism evidence="9 10">
    <name type="scientific">Aromia moschata</name>
    <dbReference type="NCBI Taxonomy" id="1265417"/>
    <lineage>
        <taxon>Eukaryota</taxon>
        <taxon>Metazoa</taxon>
        <taxon>Ecdysozoa</taxon>
        <taxon>Arthropoda</taxon>
        <taxon>Hexapoda</taxon>
        <taxon>Insecta</taxon>
        <taxon>Pterygota</taxon>
        <taxon>Neoptera</taxon>
        <taxon>Endopterygota</taxon>
        <taxon>Coleoptera</taxon>
        <taxon>Polyphaga</taxon>
        <taxon>Cucujiformia</taxon>
        <taxon>Chrysomeloidea</taxon>
        <taxon>Cerambycidae</taxon>
        <taxon>Cerambycinae</taxon>
        <taxon>Callichromatini</taxon>
        <taxon>Aromia</taxon>
    </lineage>
</organism>
<evidence type="ECO:0000256" key="4">
    <source>
        <dbReference type="ARBA" id="ARBA00023054"/>
    </source>
</evidence>
<dbReference type="SUPFAM" id="SSF52540">
    <property type="entry name" value="P-loop containing nucleoside triphosphate hydrolases"/>
    <property type="match status" value="1"/>
</dbReference>
<comment type="similarity">
    <text evidence="7">Belongs to the TRAFAC class myosin-kinesin ATPase superfamily. Kinesin family.</text>
</comment>
<dbReference type="InterPro" id="IPR027417">
    <property type="entry name" value="P-loop_NTPase"/>
</dbReference>
<evidence type="ECO:0000256" key="1">
    <source>
        <dbReference type="ARBA" id="ARBA00004245"/>
    </source>
</evidence>
<evidence type="ECO:0000256" key="7">
    <source>
        <dbReference type="PROSITE-ProRule" id="PRU00283"/>
    </source>
</evidence>
<comment type="subcellular location">
    <subcellularLocation>
        <location evidence="1">Cytoplasm</location>
        <location evidence="1">Cytoskeleton</location>
    </subcellularLocation>
</comment>
<keyword evidence="2" id="KW-0547">Nucleotide-binding</keyword>